<dbReference type="Proteomes" id="UP000054485">
    <property type="component" value="Unassembled WGS sequence"/>
</dbReference>
<dbReference type="AlphaFoldDB" id="A0A0D0AYX7"/>
<sequence length="93" mass="10264">SLGFSSGAHGPRPSAMCAVCLRRNNHSFIDCPAERIWDNSHPVVSKRVNKQLLPLCVDWQRGRTCPTRAHDKCHLRSGCLSASHGAQSCPRTQ</sequence>
<reference evidence="2" key="2">
    <citation type="submission" date="2015-01" db="EMBL/GenBank/DDBJ databases">
        <title>Evolutionary Origins and Diversification of the Mycorrhizal Mutualists.</title>
        <authorList>
            <consortium name="DOE Joint Genome Institute"/>
            <consortium name="Mycorrhizal Genomics Consortium"/>
            <person name="Kohler A."/>
            <person name="Kuo A."/>
            <person name="Nagy L.G."/>
            <person name="Floudas D."/>
            <person name="Copeland A."/>
            <person name="Barry K.W."/>
            <person name="Cichocki N."/>
            <person name="Veneault-Fourrey C."/>
            <person name="LaButti K."/>
            <person name="Lindquist E.A."/>
            <person name="Lipzen A."/>
            <person name="Lundell T."/>
            <person name="Morin E."/>
            <person name="Murat C."/>
            <person name="Riley R."/>
            <person name="Ohm R."/>
            <person name="Sun H."/>
            <person name="Tunlid A."/>
            <person name="Henrissat B."/>
            <person name="Grigoriev I.V."/>
            <person name="Hibbett D.S."/>
            <person name="Martin F."/>
        </authorList>
    </citation>
    <scope>NUCLEOTIDE SEQUENCE [LARGE SCALE GENOMIC DNA]</scope>
    <source>
        <strain evidence="2">UH-Slu-Lm8-n1</strain>
    </source>
</reference>
<dbReference type="OrthoDB" id="2158839at2759"/>
<proteinExistence type="predicted"/>
<dbReference type="HOGENOM" id="CLU_131643_2_0_1"/>
<evidence type="ECO:0000313" key="1">
    <source>
        <dbReference type="EMBL" id="KIK42969.1"/>
    </source>
</evidence>
<organism evidence="1 2">
    <name type="scientific">Suillus luteus UH-Slu-Lm8-n1</name>
    <dbReference type="NCBI Taxonomy" id="930992"/>
    <lineage>
        <taxon>Eukaryota</taxon>
        <taxon>Fungi</taxon>
        <taxon>Dikarya</taxon>
        <taxon>Basidiomycota</taxon>
        <taxon>Agaricomycotina</taxon>
        <taxon>Agaricomycetes</taxon>
        <taxon>Agaricomycetidae</taxon>
        <taxon>Boletales</taxon>
        <taxon>Suillineae</taxon>
        <taxon>Suillaceae</taxon>
        <taxon>Suillus</taxon>
    </lineage>
</organism>
<feature type="non-terminal residue" evidence="1">
    <location>
        <position position="93"/>
    </location>
</feature>
<name>A0A0D0AYX7_9AGAM</name>
<keyword evidence="2" id="KW-1185">Reference proteome</keyword>
<dbReference type="InParanoid" id="A0A0D0AYX7"/>
<evidence type="ECO:0000313" key="2">
    <source>
        <dbReference type="Proteomes" id="UP000054485"/>
    </source>
</evidence>
<accession>A0A0D0AYX7</accession>
<protein>
    <submittedName>
        <fullName evidence="1">Uncharacterized protein</fullName>
    </submittedName>
</protein>
<feature type="non-terminal residue" evidence="1">
    <location>
        <position position="1"/>
    </location>
</feature>
<dbReference type="EMBL" id="KN835224">
    <property type="protein sequence ID" value="KIK42969.1"/>
    <property type="molecule type" value="Genomic_DNA"/>
</dbReference>
<reference evidence="1 2" key="1">
    <citation type="submission" date="2014-04" db="EMBL/GenBank/DDBJ databases">
        <authorList>
            <consortium name="DOE Joint Genome Institute"/>
            <person name="Kuo A."/>
            <person name="Ruytinx J."/>
            <person name="Rineau F."/>
            <person name="Colpaert J."/>
            <person name="Kohler A."/>
            <person name="Nagy L.G."/>
            <person name="Floudas D."/>
            <person name="Copeland A."/>
            <person name="Barry K.W."/>
            <person name="Cichocki N."/>
            <person name="Veneault-Fourrey C."/>
            <person name="LaButti K."/>
            <person name="Lindquist E.A."/>
            <person name="Lipzen A."/>
            <person name="Lundell T."/>
            <person name="Morin E."/>
            <person name="Murat C."/>
            <person name="Sun H."/>
            <person name="Tunlid A."/>
            <person name="Henrissat B."/>
            <person name="Grigoriev I.V."/>
            <person name="Hibbett D.S."/>
            <person name="Martin F."/>
            <person name="Nordberg H.P."/>
            <person name="Cantor M.N."/>
            <person name="Hua S.X."/>
        </authorList>
    </citation>
    <scope>NUCLEOTIDE SEQUENCE [LARGE SCALE GENOMIC DNA]</scope>
    <source>
        <strain evidence="1 2">UH-Slu-Lm8-n1</strain>
    </source>
</reference>
<gene>
    <name evidence="1" type="ORF">CY34DRAFT_65847</name>
</gene>